<dbReference type="InterPro" id="IPR027805">
    <property type="entry name" value="Transposase_HTH_dom"/>
</dbReference>
<accession>M1V3Y6</accession>
<organism evidence="2">
    <name type="scientific">Streptococcus suis</name>
    <dbReference type="NCBI Taxonomy" id="1307"/>
    <lineage>
        <taxon>Bacteria</taxon>
        <taxon>Bacillati</taxon>
        <taxon>Bacillota</taxon>
        <taxon>Bacilli</taxon>
        <taxon>Lactobacillales</taxon>
        <taxon>Streptococcaceae</taxon>
        <taxon>Streptococcus</taxon>
    </lineage>
</organism>
<dbReference type="AlphaFoldDB" id="M1V3Y6"/>
<protein>
    <recommendedName>
        <fullName evidence="1">Transposase Helix-turn-helix domain-containing protein</fullName>
    </recommendedName>
</protein>
<proteinExistence type="predicted"/>
<dbReference type="EMBL" id="AB737832">
    <property type="protein sequence ID" value="BAM95001.1"/>
    <property type="molecule type" value="Genomic_DNA"/>
</dbReference>
<name>M1V3Y6_STRSU</name>
<evidence type="ECO:0000313" key="2">
    <source>
        <dbReference type="EMBL" id="BAM95001.1"/>
    </source>
</evidence>
<dbReference type="Pfam" id="PF13613">
    <property type="entry name" value="HTH_Tnp_4"/>
    <property type="match status" value="1"/>
</dbReference>
<feature type="domain" description="Transposase Helix-turn-helix" evidence="1">
    <location>
        <begin position="2"/>
        <end position="33"/>
    </location>
</feature>
<evidence type="ECO:0000259" key="1">
    <source>
        <dbReference type="Pfam" id="PF13613"/>
    </source>
</evidence>
<sequence length="37" mass="4499">MEEQLIMTLRYLRYYPTQRLLAFDFGVDVATVNMMRI</sequence>
<reference evidence="2" key="1">
    <citation type="journal article" date="2013" name="Appl. Environ. Microbiol.">
        <title>Genetic analysis of capsular polysaccharide synthesis gene clusters from all serotypes of Streptococcus suis: potential mechanisms for generation of capsular variation.</title>
        <authorList>
            <person name="Okura M."/>
            <person name="Takamatsu D."/>
            <person name="Maruyama F."/>
            <person name="Nozawa T."/>
            <person name="Nakagawa I."/>
            <person name="Osaki M."/>
            <person name="Sekizaki T."/>
            <person name="Gottschalk M."/>
            <person name="Kumagai Y."/>
            <person name="Hamada S."/>
        </authorList>
    </citation>
    <scope>NUCLEOTIDE SEQUENCE</scope>
    <source>
        <strain evidence="2">89-590</strain>
    </source>
</reference>